<organism evidence="6 7">
    <name type="scientific">Marinomonas maritima</name>
    <dbReference type="NCBI Taxonomy" id="2940935"/>
    <lineage>
        <taxon>Bacteria</taxon>
        <taxon>Pseudomonadati</taxon>
        <taxon>Pseudomonadota</taxon>
        <taxon>Gammaproteobacteria</taxon>
        <taxon>Oceanospirillales</taxon>
        <taxon>Oceanospirillaceae</taxon>
        <taxon>Marinomonas</taxon>
    </lineage>
</organism>
<accession>A0ABT5WFH7</accession>
<feature type="domain" description="Pirin N-terminal" evidence="4">
    <location>
        <begin position="60"/>
        <end position="139"/>
    </location>
</feature>
<dbReference type="InterPro" id="IPR011051">
    <property type="entry name" value="RmlC_Cupin_sf"/>
</dbReference>
<protein>
    <submittedName>
        <fullName evidence="6">Pirin family protein</fullName>
    </submittedName>
</protein>
<feature type="domain" description="Pirin C-terminal" evidence="5">
    <location>
        <begin position="208"/>
        <end position="308"/>
    </location>
</feature>
<reference evidence="6" key="1">
    <citation type="submission" date="2023-01" db="EMBL/GenBank/DDBJ databases">
        <title>Psychroserpens sp. MSW6 and Marinomonas sp. RSW2, isolated from seawater.</title>
        <authorList>
            <person name="Kristyanto S."/>
            <person name="Jung J."/>
            <person name="Kim J.M."/>
            <person name="Jeon C.O."/>
        </authorList>
    </citation>
    <scope>NUCLEOTIDE SEQUENCE</scope>
    <source>
        <strain evidence="6">RSW2</strain>
    </source>
</reference>
<name>A0ABT5WFH7_9GAMM</name>
<dbReference type="CDD" id="cd02247">
    <property type="entry name" value="cupin_pirin_C"/>
    <property type="match status" value="1"/>
</dbReference>
<dbReference type="InterPro" id="IPR012093">
    <property type="entry name" value="Pirin"/>
</dbReference>
<comment type="caution">
    <text evidence="6">The sequence shown here is derived from an EMBL/GenBank/DDBJ whole genome shotgun (WGS) entry which is preliminary data.</text>
</comment>
<dbReference type="InterPro" id="IPR003829">
    <property type="entry name" value="Pirin_N_dom"/>
</dbReference>
<gene>
    <name evidence="6" type="ORF">M3I01_011830</name>
</gene>
<dbReference type="CDD" id="cd02909">
    <property type="entry name" value="cupin_pirin_N"/>
    <property type="match status" value="1"/>
</dbReference>
<dbReference type="Proteomes" id="UP001139522">
    <property type="component" value="Unassembled WGS sequence"/>
</dbReference>
<comment type="similarity">
    <text evidence="1 2">Belongs to the pirin family.</text>
</comment>
<evidence type="ECO:0000256" key="3">
    <source>
        <dbReference type="SAM" id="MobiDB-lite"/>
    </source>
</evidence>
<evidence type="ECO:0000256" key="1">
    <source>
        <dbReference type="ARBA" id="ARBA00008416"/>
    </source>
</evidence>
<sequence>MSASILKRLPLDMFWPTFDPFLFCAFHNDKYPKANADMGPAESLVGRALGQDFAGMDGWRMYHGKKVPGFPAHPHRGFETITIVNEGLVDHADSMGASGRYGEGDTQWMTAGEGVQHSEMFPLLNENDANPLELFQIWLNLPSKNKMVPPHFTMLWNEDTPVVKALDSNGNEVAIKVVAGSLNDIAPAPCPPNSWAADDKNHVAIWLIDLPENAEWTLPAAVSNLSRTLYFFEGDSVELDGVEGSVNEAFVLKSDAAVVIKNIGKVARFLMLQGRPIAEHVEKHGPFVMNTKAELQQAFNDYQRTQFGGWPWPRHDQVHDKSKGRFAKYADEQAK</sequence>
<evidence type="ECO:0000313" key="7">
    <source>
        <dbReference type="Proteomes" id="UP001139522"/>
    </source>
</evidence>
<dbReference type="InterPro" id="IPR008778">
    <property type="entry name" value="Pirin_C_dom"/>
</dbReference>
<dbReference type="Gene3D" id="2.60.120.10">
    <property type="entry name" value="Jelly Rolls"/>
    <property type="match status" value="2"/>
</dbReference>
<evidence type="ECO:0000259" key="4">
    <source>
        <dbReference type="Pfam" id="PF02678"/>
    </source>
</evidence>
<feature type="compositionally biased region" description="Basic and acidic residues" evidence="3">
    <location>
        <begin position="313"/>
        <end position="335"/>
    </location>
</feature>
<dbReference type="EMBL" id="JAMZEG020000002">
    <property type="protein sequence ID" value="MDE8603581.1"/>
    <property type="molecule type" value="Genomic_DNA"/>
</dbReference>
<dbReference type="SUPFAM" id="SSF51182">
    <property type="entry name" value="RmlC-like cupins"/>
    <property type="match status" value="1"/>
</dbReference>
<keyword evidence="7" id="KW-1185">Reference proteome</keyword>
<dbReference type="Pfam" id="PF05726">
    <property type="entry name" value="Pirin_C"/>
    <property type="match status" value="1"/>
</dbReference>
<evidence type="ECO:0000256" key="2">
    <source>
        <dbReference type="RuleBase" id="RU003457"/>
    </source>
</evidence>
<dbReference type="PANTHER" id="PTHR13903">
    <property type="entry name" value="PIRIN-RELATED"/>
    <property type="match status" value="1"/>
</dbReference>
<dbReference type="PANTHER" id="PTHR13903:SF8">
    <property type="entry name" value="PIRIN"/>
    <property type="match status" value="1"/>
</dbReference>
<dbReference type="RefSeq" id="WP_255896054.1">
    <property type="nucleotide sequence ID" value="NZ_JAMZEG020000002.1"/>
</dbReference>
<dbReference type="InterPro" id="IPR014710">
    <property type="entry name" value="RmlC-like_jellyroll"/>
</dbReference>
<evidence type="ECO:0000313" key="6">
    <source>
        <dbReference type="EMBL" id="MDE8603581.1"/>
    </source>
</evidence>
<feature type="region of interest" description="Disordered" evidence="3">
    <location>
        <begin position="310"/>
        <end position="335"/>
    </location>
</feature>
<evidence type="ECO:0000259" key="5">
    <source>
        <dbReference type="Pfam" id="PF05726"/>
    </source>
</evidence>
<dbReference type="Pfam" id="PF02678">
    <property type="entry name" value="Pirin"/>
    <property type="match status" value="1"/>
</dbReference>
<proteinExistence type="inferred from homology"/>